<keyword evidence="1" id="KW-0812">Transmembrane</keyword>
<feature type="transmembrane region" description="Helical" evidence="1">
    <location>
        <begin position="88"/>
        <end position="109"/>
    </location>
</feature>
<organism evidence="3 4">
    <name type="scientific">Paracholeplasma manati</name>
    <dbReference type="NCBI Taxonomy" id="591373"/>
    <lineage>
        <taxon>Bacteria</taxon>
        <taxon>Bacillati</taxon>
        <taxon>Mycoplasmatota</taxon>
        <taxon>Mollicutes</taxon>
        <taxon>Acholeplasmatales</taxon>
        <taxon>Acholeplasmataceae</taxon>
        <taxon>Paracholeplasma</taxon>
    </lineage>
</organism>
<dbReference type="EMBL" id="JAOVQM010000001">
    <property type="protein sequence ID" value="MCV2231207.1"/>
    <property type="molecule type" value="Genomic_DNA"/>
</dbReference>
<name>A0ABT2Y393_9MOLU</name>
<reference evidence="3" key="1">
    <citation type="submission" date="2022-09" db="EMBL/GenBank/DDBJ databases">
        <title>Novel Mycoplasma species identified in domestic and wild animals.</title>
        <authorList>
            <person name="Volokhov D.V."/>
            <person name="Furtak V.A."/>
            <person name="Zagorodnyaya T.A."/>
        </authorList>
    </citation>
    <scope>NUCLEOTIDE SEQUENCE</scope>
    <source>
        <strain evidence="3">Oakley</strain>
    </source>
</reference>
<feature type="transmembrane region" description="Helical" evidence="1">
    <location>
        <begin position="231"/>
        <end position="252"/>
    </location>
</feature>
<dbReference type="Pfam" id="PF02517">
    <property type="entry name" value="Rce1-like"/>
    <property type="match status" value="1"/>
</dbReference>
<feature type="transmembrane region" description="Helical" evidence="1">
    <location>
        <begin position="182"/>
        <end position="202"/>
    </location>
</feature>
<sequence>MKKEALLGLIIAWLSYIPLGFWIVETHTFGAIYDGLNLSQSILRYYITENAFDLAFMGILTIGLFILVIHRFRYTKKTHFRITNITKIVVLSTVLIAILGMVIQVFIVGTTHPFHAYLGEYIKQLLWVGMVEELIFRGYIFIELLKLKTDKFKLIYVVLLSALMFSIIHLPAYFLYNSQYDFFSIFWRLLFPFMIGILYAYLLYMNKDIISLIFIHATSNMISNYTGTIGLVWVILFWIGLIGYTYYAYVVYKRNTMQMKVE</sequence>
<keyword evidence="1" id="KW-0472">Membrane</keyword>
<dbReference type="GO" id="GO:0008237">
    <property type="term" value="F:metallopeptidase activity"/>
    <property type="evidence" value="ECO:0007669"/>
    <property type="project" value="UniProtKB-KW"/>
</dbReference>
<proteinExistence type="predicted"/>
<protein>
    <submittedName>
        <fullName evidence="3">CPBP family intramembrane metalloprotease</fullName>
    </submittedName>
</protein>
<feature type="transmembrane region" description="Helical" evidence="1">
    <location>
        <begin position="44"/>
        <end position="68"/>
    </location>
</feature>
<keyword evidence="3" id="KW-0645">Protease</keyword>
<evidence type="ECO:0000259" key="2">
    <source>
        <dbReference type="Pfam" id="PF02517"/>
    </source>
</evidence>
<keyword evidence="3" id="KW-0482">Metalloprotease</keyword>
<dbReference type="RefSeq" id="WP_263607320.1">
    <property type="nucleotide sequence ID" value="NZ_JAOVQM010000001.1"/>
</dbReference>
<feature type="transmembrane region" description="Helical" evidence="1">
    <location>
        <begin position="154"/>
        <end position="176"/>
    </location>
</feature>
<dbReference type="Proteomes" id="UP001177160">
    <property type="component" value="Unassembled WGS sequence"/>
</dbReference>
<keyword evidence="3" id="KW-0378">Hydrolase</keyword>
<gene>
    <name evidence="3" type="ORF">N7548_00005</name>
</gene>
<accession>A0ABT2Y393</accession>
<feature type="domain" description="CAAX prenyl protease 2/Lysostaphin resistance protein A-like" evidence="2">
    <location>
        <begin position="124"/>
        <end position="222"/>
    </location>
</feature>
<dbReference type="InterPro" id="IPR003675">
    <property type="entry name" value="Rce1/LyrA-like_dom"/>
</dbReference>
<comment type="caution">
    <text evidence="3">The sequence shown here is derived from an EMBL/GenBank/DDBJ whole genome shotgun (WGS) entry which is preliminary data.</text>
</comment>
<keyword evidence="4" id="KW-1185">Reference proteome</keyword>
<evidence type="ECO:0000313" key="4">
    <source>
        <dbReference type="Proteomes" id="UP001177160"/>
    </source>
</evidence>
<feature type="transmembrane region" description="Helical" evidence="1">
    <location>
        <begin position="5"/>
        <end position="24"/>
    </location>
</feature>
<keyword evidence="1" id="KW-1133">Transmembrane helix</keyword>
<evidence type="ECO:0000256" key="1">
    <source>
        <dbReference type="SAM" id="Phobius"/>
    </source>
</evidence>
<evidence type="ECO:0000313" key="3">
    <source>
        <dbReference type="EMBL" id="MCV2231207.1"/>
    </source>
</evidence>